<reference evidence="3 4" key="1">
    <citation type="submission" date="2023-11" db="EMBL/GenBank/DDBJ databases">
        <authorList>
            <person name="Hedman E."/>
            <person name="Englund M."/>
            <person name="Stromberg M."/>
            <person name="Nyberg Akerstrom W."/>
            <person name="Nylinder S."/>
            <person name="Jareborg N."/>
            <person name="Kallberg Y."/>
            <person name="Kronander E."/>
        </authorList>
    </citation>
    <scope>NUCLEOTIDE SEQUENCE [LARGE SCALE GENOMIC DNA]</scope>
</reference>
<protein>
    <recommendedName>
        <fullName evidence="2">ZAD domain-containing protein</fullName>
    </recommendedName>
</protein>
<comment type="caution">
    <text evidence="3">The sequence shown here is derived from an EMBL/GenBank/DDBJ whole genome shotgun (WGS) entry which is preliminary data.</text>
</comment>
<keyword evidence="4" id="KW-1185">Reference proteome</keyword>
<dbReference type="Proteomes" id="UP001314205">
    <property type="component" value="Unassembled WGS sequence"/>
</dbReference>
<dbReference type="PROSITE" id="PS51915">
    <property type="entry name" value="ZAD"/>
    <property type="match status" value="1"/>
</dbReference>
<organism evidence="3 4">
    <name type="scientific">Parnassius mnemosyne</name>
    <name type="common">clouded apollo</name>
    <dbReference type="NCBI Taxonomy" id="213953"/>
    <lineage>
        <taxon>Eukaryota</taxon>
        <taxon>Metazoa</taxon>
        <taxon>Ecdysozoa</taxon>
        <taxon>Arthropoda</taxon>
        <taxon>Hexapoda</taxon>
        <taxon>Insecta</taxon>
        <taxon>Pterygota</taxon>
        <taxon>Neoptera</taxon>
        <taxon>Endopterygota</taxon>
        <taxon>Lepidoptera</taxon>
        <taxon>Glossata</taxon>
        <taxon>Ditrysia</taxon>
        <taxon>Papilionoidea</taxon>
        <taxon>Papilionidae</taxon>
        <taxon>Parnassiinae</taxon>
        <taxon>Parnassini</taxon>
        <taxon>Parnassius</taxon>
        <taxon>Driopa</taxon>
    </lineage>
</organism>
<feature type="binding site" evidence="1">
    <location>
        <position position="10"/>
    </location>
    <ligand>
        <name>Zn(2+)</name>
        <dbReference type="ChEBI" id="CHEBI:29105"/>
    </ligand>
</feature>
<feature type="binding site" evidence="1">
    <location>
        <position position="7"/>
    </location>
    <ligand>
        <name>Zn(2+)</name>
        <dbReference type="ChEBI" id="CHEBI:29105"/>
    </ligand>
</feature>
<dbReference type="GO" id="GO:0008270">
    <property type="term" value="F:zinc ion binding"/>
    <property type="evidence" value="ECO:0007669"/>
    <property type="project" value="UniProtKB-UniRule"/>
</dbReference>
<evidence type="ECO:0000256" key="1">
    <source>
        <dbReference type="PROSITE-ProRule" id="PRU01263"/>
    </source>
</evidence>
<feature type="binding site" evidence="1">
    <location>
        <position position="47"/>
    </location>
    <ligand>
        <name>Zn(2+)</name>
        <dbReference type="ChEBI" id="CHEBI:29105"/>
    </ligand>
</feature>
<evidence type="ECO:0000313" key="4">
    <source>
        <dbReference type="Proteomes" id="UP001314205"/>
    </source>
</evidence>
<feature type="domain" description="ZAD" evidence="2">
    <location>
        <begin position="5"/>
        <end position="74"/>
    </location>
</feature>
<dbReference type="AlphaFoldDB" id="A0AAV1LD39"/>
<feature type="binding site" evidence="1">
    <location>
        <position position="50"/>
    </location>
    <ligand>
        <name>Zn(2+)</name>
        <dbReference type="ChEBI" id="CHEBI:29105"/>
    </ligand>
</feature>
<keyword evidence="1" id="KW-0862">Zinc</keyword>
<dbReference type="SMART" id="SM00868">
    <property type="entry name" value="zf-AD"/>
    <property type="match status" value="1"/>
</dbReference>
<dbReference type="EMBL" id="CAVLGL010000087">
    <property type="protein sequence ID" value="CAK1591982.1"/>
    <property type="molecule type" value="Genomic_DNA"/>
</dbReference>
<dbReference type="GO" id="GO:0005634">
    <property type="term" value="C:nucleus"/>
    <property type="evidence" value="ECO:0007669"/>
    <property type="project" value="InterPro"/>
</dbReference>
<proteinExistence type="predicted"/>
<sequence length="235" mass="26800">MAFSEVCRICLSVDVRMLVLKKTGLLNLYKTLTNSILDENEGPIIVCFTCHARLIRCRRLQQQAIESNVVLQQLLSGGSMSIPKPHEARDEIQFTPICHIDIRPVECDIESDCKDEIFSLESVKVEEENFEIDNSNCEENGNHETETAEKQEVLEIDAFESRHTDLEDDLPLVAFGSKSEKDDVDIGKTIYFKKPVSKHKKNTILEISLGSCSWRCTVHTKFFSLIIHEQTLEPK</sequence>
<dbReference type="InterPro" id="IPR012934">
    <property type="entry name" value="Znf_AD"/>
</dbReference>
<evidence type="ECO:0000313" key="3">
    <source>
        <dbReference type="EMBL" id="CAK1591982.1"/>
    </source>
</evidence>
<gene>
    <name evidence="3" type="ORF">PARMNEM_LOCUS12072</name>
</gene>
<evidence type="ECO:0000259" key="2">
    <source>
        <dbReference type="PROSITE" id="PS51915"/>
    </source>
</evidence>
<name>A0AAV1LD39_9NEOP</name>
<keyword evidence="1" id="KW-0479">Metal-binding</keyword>
<accession>A0AAV1LD39</accession>
<keyword evidence="1" id="KW-0863">Zinc-finger</keyword>